<dbReference type="EMBL" id="CAJVPK010000011">
    <property type="protein sequence ID" value="CAG8433090.1"/>
    <property type="molecule type" value="Genomic_DNA"/>
</dbReference>
<dbReference type="OrthoDB" id="424465at2759"/>
<dbReference type="InterPro" id="IPR003347">
    <property type="entry name" value="JmjC_dom"/>
</dbReference>
<dbReference type="AlphaFoldDB" id="A0A9N8V0N7"/>
<dbReference type="GO" id="GO:0005737">
    <property type="term" value="C:cytoplasm"/>
    <property type="evidence" value="ECO:0007669"/>
    <property type="project" value="TreeGrafter"/>
</dbReference>
<dbReference type="SUPFAM" id="SSF51197">
    <property type="entry name" value="Clavaminate synthase-like"/>
    <property type="match status" value="1"/>
</dbReference>
<organism evidence="2 3">
    <name type="scientific">Diversispora eburnea</name>
    <dbReference type="NCBI Taxonomy" id="1213867"/>
    <lineage>
        <taxon>Eukaryota</taxon>
        <taxon>Fungi</taxon>
        <taxon>Fungi incertae sedis</taxon>
        <taxon>Mucoromycota</taxon>
        <taxon>Glomeromycotina</taxon>
        <taxon>Glomeromycetes</taxon>
        <taxon>Diversisporales</taxon>
        <taxon>Diversisporaceae</taxon>
        <taxon>Diversispora</taxon>
    </lineage>
</organism>
<evidence type="ECO:0000259" key="1">
    <source>
        <dbReference type="PROSITE" id="PS51184"/>
    </source>
</evidence>
<dbReference type="PROSITE" id="PS51184">
    <property type="entry name" value="JMJC"/>
    <property type="match status" value="1"/>
</dbReference>
<dbReference type="PANTHER" id="PTHR12480:SF35">
    <property type="entry name" value="TRANSCRIPTION FACTOR JUMONJI, JMJC DOMAIN-CONTAINING PROTEIN"/>
    <property type="match status" value="1"/>
</dbReference>
<proteinExistence type="predicted"/>
<dbReference type="SUPFAM" id="SSF81383">
    <property type="entry name" value="F-box domain"/>
    <property type="match status" value="1"/>
</dbReference>
<comment type="caution">
    <text evidence="2">The sequence shown here is derived from an EMBL/GenBank/DDBJ whole genome shotgun (WGS) entry which is preliminary data.</text>
</comment>
<dbReference type="PANTHER" id="PTHR12480">
    <property type="entry name" value="ARGININE DEMETHYLASE AND LYSYL-HYDROXYLASE JMJD"/>
    <property type="match status" value="1"/>
</dbReference>
<keyword evidence="3" id="KW-1185">Reference proteome</keyword>
<sequence>MSFENSEARKKSFGTLYKLLDNIISECILSKLSAKELALSSKVSKYFYTFSHDDQLWKIHCLDKWGNDSKIIKNFRYRGSWLLSYLFQGEGEQEIVYRPLHFPVANDHGGKNGYLPMTLESYVRYIKLQRDETPLYIFDPNFIDRHPEMAEAYEIPKYFQEDFFEVLTDKRPPYRWIVIGPARSGASWHVDPAGTSGWEKKKPIKLLKIIKVLRLQISRHHHGHHQALLYNEEEELNFKNSTTSLFWYLEVYPQLLLDGNLPLEIIQEPGQTIFVPSGWWHMVLNLEDTIAVTQNFVNIHNLQNVCEELIDEKRYQTWENFHQNLIKIHPYLEPFIRQKILLFSDTINDPIISEEGFSSRTDFIESFHNLELWHPRVLKALELGGLNLNENDEIDVIFNGQNPRRAMWYTLLWEFEGATRYLMKLLPEIRELKNWYEVEDLVWNIYSIKNQKKRKFTEIV</sequence>
<dbReference type="Gene3D" id="2.60.120.650">
    <property type="entry name" value="Cupin"/>
    <property type="match status" value="1"/>
</dbReference>
<protein>
    <submittedName>
        <fullName evidence="2">10719_t:CDS:1</fullName>
    </submittedName>
</protein>
<dbReference type="InterPro" id="IPR050910">
    <property type="entry name" value="JMJD6_ArgDemeth/LysHydrox"/>
</dbReference>
<evidence type="ECO:0000313" key="3">
    <source>
        <dbReference type="Proteomes" id="UP000789706"/>
    </source>
</evidence>
<dbReference type="InterPro" id="IPR001810">
    <property type="entry name" value="F-box_dom"/>
</dbReference>
<feature type="domain" description="JmjC" evidence="1">
    <location>
        <begin position="144"/>
        <end position="313"/>
    </location>
</feature>
<dbReference type="InterPro" id="IPR036047">
    <property type="entry name" value="F-box-like_dom_sf"/>
</dbReference>
<dbReference type="Gene3D" id="1.20.1280.50">
    <property type="match status" value="1"/>
</dbReference>
<name>A0A9N8V0N7_9GLOM</name>
<dbReference type="Proteomes" id="UP000789706">
    <property type="component" value="Unassembled WGS sequence"/>
</dbReference>
<reference evidence="2" key="1">
    <citation type="submission" date="2021-06" db="EMBL/GenBank/DDBJ databases">
        <authorList>
            <person name="Kallberg Y."/>
            <person name="Tangrot J."/>
            <person name="Rosling A."/>
        </authorList>
    </citation>
    <scope>NUCLEOTIDE SEQUENCE</scope>
    <source>
        <strain evidence="2">AZ414A</strain>
    </source>
</reference>
<dbReference type="Pfam" id="PF12937">
    <property type="entry name" value="F-box-like"/>
    <property type="match status" value="1"/>
</dbReference>
<evidence type="ECO:0000313" key="2">
    <source>
        <dbReference type="EMBL" id="CAG8433090.1"/>
    </source>
</evidence>
<accession>A0A9N8V0N7</accession>
<dbReference type="SMART" id="SM00558">
    <property type="entry name" value="JmjC"/>
    <property type="match status" value="1"/>
</dbReference>
<gene>
    <name evidence="2" type="ORF">DEBURN_LOCUS340</name>
</gene>
<dbReference type="Pfam" id="PF02373">
    <property type="entry name" value="JmjC"/>
    <property type="match status" value="1"/>
</dbReference>